<evidence type="ECO:0000256" key="4">
    <source>
        <dbReference type="PIRNR" id="PIRNR006707"/>
    </source>
</evidence>
<reference evidence="10" key="1">
    <citation type="submission" date="2022-08" db="EMBL/GenBank/DDBJ databases">
        <title>Genomic Encyclopedia of Type Strains, Phase V (KMG-V): Genome sequencing to study the core and pangenomes of soil and plant-associated prokaryotes.</title>
        <authorList>
            <person name="Whitman W."/>
        </authorList>
    </citation>
    <scope>NUCLEOTIDE SEQUENCE</scope>
    <source>
        <strain evidence="6">0</strain>
        <strain evidence="8">SP2016B</strain>
        <strain evidence="9">SP2017</strain>
        <strain evidence="12">SP3002</strain>
        <strain evidence="10">SP3012</strain>
        <strain evidence="11">SP3026</strain>
        <strain evidence="7">SP3049</strain>
    </source>
</reference>
<name>A0A840EFC5_9BACT</name>
<dbReference type="AlphaFoldDB" id="A0A840EFC5"/>
<comment type="caution">
    <text evidence="10">The sequence shown here is derived from an EMBL/GenBank/DDBJ whole genome shotgun (WGS) entry which is preliminary data.</text>
</comment>
<evidence type="ECO:0000256" key="3">
    <source>
        <dbReference type="ARBA" id="ARBA00023163"/>
    </source>
</evidence>
<dbReference type="InterPro" id="IPR036390">
    <property type="entry name" value="WH_DNA-bd_sf"/>
</dbReference>
<dbReference type="EMBL" id="JANTZM010000010">
    <property type="protein sequence ID" value="MCS4158161.1"/>
    <property type="molecule type" value="Genomic_DNA"/>
</dbReference>
<evidence type="ECO:0000259" key="5">
    <source>
        <dbReference type="Pfam" id="PF13463"/>
    </source>
</evidence>
<evidence type="ECO:0000256" key="2">
    <source>
        <dbReference type="ARBA" id="ARBA00023125"/>
    </source>
</evidence>
<sequence>MSESKAPSPVEKELIEKFGNIYESYGLRRLQGLIVGLLLTKSEPVSLDDMVEILDRSKGPISISVRRLDDMDYVRKVEGPNNRRNYYESHPNIFFNNFKFNMQTVRENRSIAERFLNRIDTEGDETEKTKRSLEHMEAFYDLMESFFEDFAERWWEVKQEQLGEESNQEAVTPR</sequence>
<comment type="similarity">
    <text evidence="4">Belongs to the GbsR family.</text>
</comment>
<evidence type="ECO:0000313" key="12">
    <source>
        <dbReference type="EMBL" id="MCS4158161.1"/>
    </source>
</evidence>
<proteinExistence type="inferred from homology"/>
<dbReference type="Proteomes" id="UP001155034">
    <property type="component" value="Unassembled WGS sequence"/>
</dbReference>
<dbReference type="GeneID" id="83727273"/>
<evidence type="ECO:0000313" key="8">
    <source>
        <dbReference type="EMBL" id="MCS3864353.1"/>
    </source>
</evidence>
<evidence type="ECO:0000313" key="10">
    <source>
        <dbReference type="EMBL" id="MCS4035708.1"/>
    </source>
</evidence>
<dbReference type="InterPro" id="IPR000835">
    <property type="entry name" value="HTH_MarR-typ"/>
</dbReference>
<evidence type="ECO:0000313" key="11">
    <source>
        <dbReference type="EMBL" id="MCS4121882.1"/>
    </source>
</evidence>
<evidence type="ECO:0000313" key="13">
    <source>
        <dbReference type="Proteomes" id="UP001155040"/>
    </source>
</evidence>
<evidence type="ECO:0000313" key="7">
    <source>
        <dbReference type="EMBL" id="MCS3709426.1"/>
    </source>
</evidence>
<dbReference type="PANTHER" id="PTHR38465:SF1">
    <property type="entry name" value="HTH-TYPE TRANSCRIPTIONAL REGULATOR MJ1563-RELATED"/>
    <property type="match status" value="1"/>
</dbReference>
<accession>A0A840EFC5</accession>
<keyword evidence="2 4" id="KW-0238">DNA-binding</keyword>
<dbReference type="Proteomes" id="UP001155040">
    <property type="component" value="Unassembled WGS sequence"/>
</dbReference>
<dbReference type="GO" id="GO:0003677">
    <property type="term" value="F:DNA binding"/>
    <property type="evidence" value="ECO:0007669"/>
    <property type="project" value="UniProtKB-UniRule"/>
</dbReference>
<dbReference type="InterPro" id="IPR052362">
    <property type="entry name" value="HTH-GbsR_regulator"/>
</dbReference>
<dbReference type="EMBL" id="JANUBB010000017">
    <property type="protein sequence ID" value="MCS3953145.1"/>
    <property type="molecule type" value="Genomic_DNA"/>
</dbReference>
<dbReference type="EMBL" id="JANTYZ010000002">
    <property type="protein sequence ID" value="MCS3864353.1"/>
    <property type="molecule type" value="Genomic_DNA"/>
</dbReference>
<dbReference type="Proteomes" id="UP001155010">
    <property type="component" value="Unassembled WGS sequence"/>
</dbReference>
<feature type="domain" description="HTH marR-type" evidence="5">
    <location>
        <begin position="33"/>
        <end position="86"/>
    </location>
</feature>
<dbReference type="PIRSF" id="PIRSF006707">
    <property type="entry name" value="MJ1563"/>
    <property type="match status" value="1"/>
</dbReference>
<dbReference type="EMBL" id="JANUBF010000003">
    <property type="protein sequence ID" value="MCS4035708.1"/>
    <property type="molecule type" value="Genomic_DNA"/>
</dbReference>
<evidence type="ECO:0000256" key="1">
    <source>
        <dbReference type="ARBA" id="ARBA00023015"/>
    </source>
</evidence>
<dbReference type="GO" id="GO:0003700">
    <property type="term" value="F:DNA-binding transcription factor activity"/>
    <property type="evidence" value="ECO:0007669"/>
    <property type="project" value="InterPro"/>
</dbReference>
<dbReference type="Proteomes" id="UP001155110">
    <property type="component" value="Unassembled WGS sequence"/>
</dbReference>
<dbReference type="Proteomes" id="UP001155144">
    <property type="component" value="Unassembled WGS sequence"/>
</dbReference>
<evidence type="ECO:0000313" key="6">
    <source>
        <dbReference type="EMBL" id="MCS3678081.1"/>
    </source>
</evidence>
<dbReference type="Proteomes" id="UP001155057">
    <property type="component" value="Unassembled WGS sequence"/>
</dbReference>
<dbReference type="PANTHER" id="PTHR38465">
    <property type="entry name" value="HTH-TYPE TRANSCRIPTIONAL REGULATOR MJ1563-RELATED"/>
    <property type="match status" value="1"/>
</dbReference>
<dbReference type="Pfam" id="PF13463">
    <property type="entry name" value="HTH_27"/>
    <property type="match status" value="1"/>
</dbReference>
<keyword evidence="1 4" id="KW-0805">Transcription regulation</keyword>
<dbReference type="InterPro" id="IPR036388">
    <property type="entry name" value="WH-like_DNA-bd_sf"/>
</dbReference>
<organism evidence="10 13">
    <name type="scientific">Salinibacter ruber</name>
    <dbReference type="NCBI Taxonomy" id="146919"/>
    <lineage>
        <taxon>Bacteria</taxon>
        <taxon>Pseudomonadati</taxon>
        <taxon>Rhodothermota</taxon>
        <taxon>Rhodothermia</taxon>
        <taxon>Rhodothermales</taxon>
        <taxon>Salinibacteraceae</taxon>
        <taxon>Salinibacter</taxon>
    </lineage>
</organism>
<dbReference type="EMBL" id="JANUAE010000003">
    <property type="protein sequence ID" value="MCS3709426.1"/>
    <property type="molecule type" value="Genomic_DNA"/>
</dbReference>
<evidence type="ECO:0000313" key="9">
    <source>
        <dbReference type="EMBL" id="MCS3953145.1"/>
    </source>
</evidence>
<dbReference type="Gene3D" id="1.10.10.10">
    <property type="entry name" value="Winged helix-like DNA-binding domain superfamily/Winged helix DNA-binding domain"/>
    <property type="match status" value="1"/>
</dbReference>
<keyword evidence="3 4" id="KW-0804">Transcription</keyword>
<dbReference type="SUPFAM" id="SSF46785">
    <property type="entry name" value="Winged helix' DNA-binding domain"/>
    <property type="match status" value="1"/>
</dbReference>
<protein>
    <recommendedName>
        <fullName evidence="4">HTH-type transcriptional regulator</fullName>
    </recommendedName>
</protein>
<dbReference type="RefSeq" id="WP_011403129.1">
    <property type="nucleotide sequence ID" value="NZ_CALTRV010000005.1"/>
</dbReference>
<dbReference type="EMBL" id="JANUBL010000003">
    <property type="protein sequence ID" value="MCS4121882.1"/>
    <property type="molecule type" value="Genomic_DNA"/>
</dbReference>
<dbReference type="EMBL" id="JANUAU010000006">
    <property type="protein sequence ID" value="MCS3678081.1"/>
    <property type="molecule type" value="Genomic_DNA"/>
</dbReference>
<dbReference type="Proteomes" id="UP001155027">
    <property type="component" value="Unassembled WGS sequence"/>
</dbReference>
<dbReference type="InterPro" id="IPR026282">
    <property type="entry name" value="MJ1563"/>
</dbReference>
<gene>
    <name evidence="11" type="ORF">GGP45_002235</name>
    <name evidence="7" type="ORF">GGP61_001029</name>
    <name evidence="6" type="ORF">GGP71_002011</name>
    <name evidence="8" type="ORF">GGP82_000899</name>
    <name evidence="9" type="ORF">GGP83_003120</name>
    <name evidence="12" type="ORF">GGP99_002133</name>
    <name evidence="10" type="ORF">GGQ01_000756</name>
</gene>